<evidence type="ECO:0000256" key="4">
    <source>
        <dbReference type="ARBA" id="ARBA00022989"/>
    </source>
</evidence>
<evidence type="ECO:0000313" key="8">
    <source>
        <dbReference type="Proteomes" id="UP000255523"/>
    </source>
</evidence>
<protein>
    <recommendedName>
        <fullName evidence="9">ATP synthase subunit I</fullName>
    </recommendedName>
</protein>
<evidence type="ECO:0000256" key="5">
    <source>
        <dbReference type="ARBA" id="ARBA00023136"/>
    </source>
</evidence>
<comment type="subcellular location">
    <subcellularLocation>
        <location evidence="1">Cell membrane</location>
        <topology evidence="1">Multi-pass membrane protein</topology>
    </subcellularLocation>
</comment>
<evidence type="ECO:0000256" key="3">
    <source>
        <dbReference type="ARBA" id="ARBA00022692"/>
    </source>
</evidence>
<keyword evidence="2" id="KW-1003">Cell membrane</keyword>
<keyword evidence="3 6" id="KW-0812">Transmembrane</keyword>
<evidence type="ECO:0000256" key="2">
    <source>
        <dbReference type="ARBA" id="ARBA00022475"/>
    </source>
</evidence>
<evidence type="ECO:0008006" key="9">
    <source>
        <dbReference type="Google" id="ProtNLM"/>
    </source>
</evidence>
<keyword evidence="4 6" id="KW-1133">Transmembrane helix</keyword>
<evidence type="ECO:0000256" key="6">
    <source>
        <dbReference type="SAM" id="Phobius"/>
    </source>
</evidence>
<feature type="transmembrane region" description="Helical" evidence="6">
    <location>
        <begin position="36"/>
        <end position="54"/>
    </location>
</feature>
<accession>A0A380LKZ1</accession>
<evidence type="ECO:0000313" key="7">
    <source>
        <dbReference type="EMBL" id="SUO03923.1"/>
    </source>
</evidence>
<reference evidence="7 8" key="1">
    <citation type="submission" date="2018-06" db="EMBL/GenBank/DDBJ databases">
        <authorList>
            <consortium name="Pathogen Informatics"/>
            <person name="Doyle S."/>
        </authorList>
    </citation>
    <scope>NUCLEOTIDE SEQUENCE [LARGE SCALE GENOMIC DNA]</scope>
    <source>
        <strain evidence="7 8">NCTC11087</strain>
    </source>
</reference>
<dbReference type="GO" id="GO:0005886">
    <property type="term" value="C:plasma membrane"/>
    <property type="evidence" value="ECO:0007669"/>
    <property type="project" value="UniProtKB-SubCell"/>
</dbReference>
<sequence length="121" mass="13699">MNELSQMSSKIIRYTLYYSLVVSIFLLFLLSFDILVFIGVWIGCILSLIGFAMIKNMARSIAHEEKAGKRQGYSNYALRYLLYAFVMAVSVYLGISVLAILAGMLCQKAALLTYSFIERKN</sequence>
<dbReference type="EMBL" id="UHFX01000003">
    <property type="protein sequence ID" value="SUO03923.1"/>
    <property type="molecule type" value="Genomic_DNA"/>
</dbReference>
<gene>
    <name evidence="7" type="ORF">NCTC11087_00807</name>
</gene>
<feature type="transmembrane region" description="Helical" evidence="6">
    <location>
        <begin position="80"/>
        <end position="105"/>
    </location>
</feature>
<proteinExistence type="predicted"/>
<dbReference type="InterPro" id="IPR005598">
    <property type="entry name" value="ATP_synth_I"/>
</dbReference>
<keyword evidence="8" id="KW-1185">Reference proteome</keyword>
<dbReference type="AlphaFoldDB" id="A0A380LKZ1"/>
<dbReference type="Proteomes" id="UP000255523">
    <property type="component" value="Unassembled WGS sequence"/>
</dbReference>
<organism evidence="7 8">
    <name type="scientific">Faecalicoccus pleomorphus</name>
    <dbReference type="NCBI Taxonomy" id="1323"/>
    <lineage>
        <taxon>Bacteria</taxon>
        <taxon>Bacillati</taxon>
        <taxon>Bacillota</taxon>
        <taxon>Erysipelotrichia</taxon>
        <taxon>Erysipelotrichales</taxon>
        <taxon>Erysipelotrichaceae</taxon>
        <taxon>Faecalicoccus</taxon>
    </lineage>
</organism>
<evidence type="ECO:0000256" key="1">
    <source>
        <dbReference type="ARBA" id="ARBA00004651"/>
    </source>
</evidence>
<feature type="transmembrane region" description="Helical" evidence="6">
    <location>
        <begin position="12"/>
        <end position="30"/>
    </location>
</feature>
<dbReference type="Pfam" id="PF03899">
    <property type="entry name" value="ATP-synt_I"/>
    <property type="match status" value="1"/>
</dbReference>
<keyword evidence="5 6" id="KW-0472">Membrane</keyword>
<name>A0A380LKZ1_9FIRM</name>